<dbReference type="RefSeq" id="WP_265165102.1">
    <property type="nucleotide sequence ID" value="NZ_CP069620.1"/>
</dbReference>
<name>A0ABY6NUF8_9FLAO</name>
<protein>
    <recommendedName>
        <fullName evidence="3">DNA (cytosine-5-)-methyltransferase</fullName>
    </recommendedName>
</protein>
<organism evidence="1 2">
    <name type="scientific">Salinimicrobium tongyeongense</name>
    <dbReference type="NCBI Taxonomy" id="2809707"/>
    <lineage>
        <taxon>Bacteria</taxon>
        <taxon>Pseudomonadati</taxon>
        <taxon>Bacteroidota</taxon>
        <taxon>Flavobacteriia</taxon>
        <taxon>Flavobacteriales</taxon>
        <taxon>Flavobacteriaceae</taxon>
        <taxon>Salinimicrobium</taxon>
    </lineage>
</organism>
<evidence type="ECO:0000313" key="1">
    <source>
        <dbReference type="EMBL" id="UZH56530.1"/>
    </source>
</evidence>
<reference evidence="1" key="1">
    <citation type="submission" date="2021-02" db="EMBL/GenBank/DDBJ databases">
        <title>Salinimicrobium sp. nov. isolated from seawater in Tongyeong, Republic of Korea.</title>
        <authorList>
            <person name="Lee S.-J."/>
        </authorList>
    </citation>
    <scope>NUCLEOTIDE SEQUENCE</scope>
    <source>
        <strain evidence="1">HN-2-9-2</strain>
    </source>
</reference>
<accession>A0ABY6NUF8</accession>
<evidence type="ECO:0000313" key="2">
    <source>
        <dbReference type="Proteomes" id="UP001163981"/>
    </source>
</evidence>
<dbReference type="Proteomes" id="UP001163981">
    <property type="component" value="Chromosome"/>
</dbReference>
<keyword evidence="2" id="KW-1185">Reference proteome</keyword>
<sequence>MKKCWLNKVEFSLLLAFPESFGAKENIQEVGILNRPCVKKVNPMTARYISGALNNKNHD</sequence>
<evidence type="ECO:0008006" key="3">
    <source>
        <dbReference type="Google" id="ProtNLM"/>
    </source>
</evidence>
<proteinExistence type="predicted"/>
<dbReference type="EMBL" id="CP069620">
    <property type="protein sequence ID" value="UZH56530.1"/>
    <property type="molecule type" value="Genomic_DNA"/>
</dbReference>
<gene>
    <name evidence="1" type="ORF">JRG66_06640</name>
</gene>